<gene>
    <name evidence="4" type="ORF">KK137_07520</name>
</gene>
<sequence length="162" mass="18138">MPVCDGVYVRAAEQQDADAVDQLFLYLDQFHAEARPDLFRVPSDKPRGETFLQAVLEDPRQHVLVAVRNDEAVGFAHVILKRLPPGNPRVERQYSEIDSIAVHPSAQRLGAGRALLEAALNWAASNGVHDHQVAVHDFNRAARRLYERLGFAPSVTLLRQKL</sequence>
<dbReference type="Pfam" id="PF00583">
    <property type="entry name" value="Acetyltransf_1"/>
    <property type="match status" value="1"/>
</dbReference>
<dbReference type="CDD" id="cd04301">
    <property type="entry name" value="NAT_SF"/>
    <property type="match status" value="1"/>
</dbReference>
<dbReference type="InterPro" id="IPR000182">
    <property type="entry name" value="GNAT_dom"/>
</dbReference>
<evidence type="ECO:0000256" key="2">
    <source>
        <dbReference type="ARBA" id="ARBA00023315"/>
    </source>
</evidence>
<reference evidence="4 5" key="1">
    <citation type="submission" date="2021-05" db="EMBL/GenBank/DDBJ databases">
        <title>Croceibacterium sp. LX-88 genome sequence.</title>
        <authorList>
            <person name="Luo X."/>
        </authorList>
    </citation>
    <scope>NUCLEOTIDE SEQUENCE [LARGE SCALE GENOMIC DNA]</scope>
    <source>
        <strain evidence="4 5">LX-88</strain>
    </source>
</reference>
<dbReference type="PROSITE" id="PS51186">
    <property type="entry name" value="GNAT"/>
    <property type="match status" value="1"/>
</dbReference>
<name>A0ABS5W351_9SPHN</name>
<keyword evidence="5" id="KW-1185">Reference proteome</keyword>
<protein>
    <submittedName>
        <fullName evidence="4">GNAT family N-acetyltransferase</fullName>
        <ecNumber evidence="4">2.3.1.-</ecNumber>
    </submittedName>
</protein>
<evidence type="ECO:0000259" key="3">
    <source>
        <dbReference type="PROSITE" id="PS51186"/>
    </source>
</evidence>
<dbReference type="InterPro" id="IPR016181">
    <property type="entry name" value="Acyl_CoA_acyltransferase"/>
</dbReference>
<dbReference type="EMBL" id="JAHFVK010000001">
    <property type="protein sequence ID" value="MBT2134178.1"/>
    <property type="molecule type" value="Genomic_DNA"/>
</dbReference>
<accession>A0ABS5W351</accession>
<dbReference type="EC" id="2.3.1.-" evidence="4"/>
<dbReference type="SUPFAM" id="SSF55729">
    <property type="entry name" value="Acyl-CoA N-acyltransferases (Nat)"/>
    <property type="match status" value="1"/>
</dbReference>
<dbReference type="Proteomes" id="UP000811255">
    <property type="component" value="Unassembled WGS sequence"/>
</dbReference>
<dbReference type="PANTHER" id="PTHR43877">
    <property type="entry name" value="AMINOALKYLPHOSPHONATE N-ACETYLTRANSFERASE-RELATED-RELATED"/>
    <property type="match status" value="1"/>
</dbReference>
<feature type="domain" description="N-acetyltransferase" evidence="3">
    <location>
        <begin position="7"/>
        <end position="162"/>
    </location>
</feature>
<organism evidence="4 5">
    <name type="scientific">Croceibacterium selenioxidans</name>
    <dbReference type="NCBI Taxonomy" id="2838833"/>
    <lineage>
        <taxon>Bacteria</taxon>
        <taxon>Pseudomonadati</taxon>
        <taxon>Pseudomonadota</taxon>
        <taxon>Alphaproteobacteria</taxon>
        <taxon>Sphingomonadales</taxon>
        <taxon>Erythrobacteraceae</taxon>
        <taxon>Croceibacterium</taxon>
    </lineage>
</organism>
<evidence type="ECO:0000256" key="1">
    <source>
        <dbReference type="ARBA" id="ARBA00022679"/>
    </source>
</evidence>
<evidence type="ECO:0000313" key="5">
    <source>
        <dbReference type="Proteomes" id="UP000811255"/>
    </source>
</evidence>
<comment type="caution">
    <text evidence="4">The sequence shown here is derived from an EMBL/GenBank/DDBJ whole genome shotgun (WGS) entry which is preliminary data.</text>
</comment>
<dbReference type="RefSeq" id="WP_214535523.1">
    <property type="nucleotide sequence ID" value="NZ_JAHFVK010000001.1"/>
</dbReference>
<keyword evidence="2 4" id="KW-0012">Acyltransferase</keyword>
<keyword evidence="1 4" id="KW-0808">Transferase</keyword>
<dbReference type="GO" id="GO:0016746">
    <property type="term" value="F:acyltransferase activity"/>
    <property type="evidence" value="ECO:0007669"/>
    <property type="project" value="UniProtKB-KW"/>
</dbReference>
<dbReference type="InterPro" id="IPR050832">
    <property type="entry name" value="Bact_Acetyltransf"/>
</dbReference>
<dbReference type="Gene3D" id="3.40.630.30">
    <property type="match status" value="1"/>
</dbReference>
<proteinExistence type="predicted"/>
<evidence type="ECO:0000313" key="4">
    <source>
        <dbReference type="EMBL" id="MBT2134178.1"/>
    </source>
</evidence>